<name>A0ABU1M1I2_9BURK</name>
<accession>A0ABU1M1I2</accession>
<gene>
    <name evidence="1" type="ORF">J2804_006223</name>
</gene>
<dbReference type="Proteomes" id="UP001264340">
    <property type="component" value="Unassembled WGS sequence"/>
</dbReference>
<keyword evidence="2" id="KW-1185">Reference proteome</keyword>
<proteinExistence type="predicted"/>
<evidence type="ECO:0000313" key="1">
    <source>
        <dbReference type="EMBL" id="MDR6412787.1"/>
    </source>
</evidence>
<evidence type="ECO:0000313" key="2">
    <source>
        <dbReference type="Proteomes" id="UP001264340"/>
    </source>
</evidence>
<dbReference type="EMBL" id="JAVDRP010000024">
    <property type="protein sequence ID" value="MDR6412787.1"/>
    <property type="molecule type" value="Genomic_DNA"/>
</dbReference>
<organism evidence="1 2">
    <name type="scientific">Paraburkholderia terricola</name>
    <dbReference type="NCBI Taxonomy" id="169427"/>
    <lineage>
        <taxon>Bacteria</taxon>
        <taxon>Pseudomonadati</taxon>
        <taxon>Pseudomonadota</taxon>
        <taxon>Betaproteobacteria</taxon>
        <taxon>Burkholderiales</taxon>
        <taxon>Burkholderiaceae</taxon>
        <taxon>Paraburkholderia</taxon>
    </lineage>
</organism>
<sequence>MAIDDADDFYKNVCKTASEEFYGGQKLAA</sequence>
<reference evidence="1 2" key="1">
    <citation type="submission" date="2023-07" db="EMBL/GenBank/DDBJ databases">
        <title>Sorghum-associated microbial communities from plants grown in Nebraska, USA.</title>
        <authorList>
            <person name="Schachtman D."/>
        </authorList>
    </citation>
    <scope>NUCLEOTIDE SEQUENCE [LARGE SCALE GENOMIC DNA]</scope>
    <source>
        <strain evidence="1 2">DS1316</strain>
    </source>
</reference>
<protein>
    <submittedName>
        <fullName evidence="1">Uncharacterized protein</fullName>
    </submittedName>
</protein>
<comment type="caution">
    <text evidence="1">The sequence shown here is derived from an EMBL/GenBank/DDBJ whole genome shotgun (WGS) entry which is preliminary data.</text>
</comment>